<dbReference type="EMBL" id="JAAJBV010000002">
    <property type="protein sequence ID" value="NHM03739.1"/>
    <property type="molecule type" value="Genomic_DNA"/>
</dbReference>
<reference evidence="1 2" key="1">
    <citation type="submission" date="2020-02" db="EMBL/GenBank/DDBJ databases">
        <authorList>
            <person name="Chen W.-M."/>
        </authorList>
    </citation>
    <scope>NUCLEOTIDE SEQUENCE [LARGE SCALE GENOMIC DNA]</scope>
    <source>
        <strain evidence="1 2">TWA-26</strain>
    </source>
</reference>
<dbReference type="Proteomes" id="UP000761423">
    <property type="component" value="Unassembled WGS sequence"/>
</dbReference>
<name>A0ABX0I9L3_9FLAO</name>
<accession>A0ABX0I9L3</accession>
<dbReference type="RefSeq" id="WP_166235751.1">
    <property type="nucleotide sequence ID" value="NZ_JAAJBV010000002.1"/>
</dbReference>
<gene>
    <name evidence="1" type="ORF">G4L40_03350</name>
</gene>
<evidence type="ECO:0000313" key="2">
    <source>
        <dbReference type="Proteomes" id="UP000761423"/>
    </source>
</evidence>
<sequence>MDSIIKRNKSNFIWLRNDKVLGNLSFSGNSNLEAQIKISDTELYEVKPYGWFGQKIKITKDSNTICELKSTFWQSKMIISFKKEKYILSSKGFFSNFFVLKDEKSEILFELRFSRNINNFKAVINHKNHNKEISDLVKMLAVYGAINITKSNYQS</sequence>
<comment type="caution">
    <text evidence="1">The sequence shown here is derived from an EMBL/GenBank/DDBJ whole genome shotgun (WGS) entry which is preliminary data.</text>
</comment>
<protein>
    <submittedName>
        <fullName evidence="1">Uncharacterized protein</fullName>
    </submittedName>
</protein>
<proteinExistence type="predicted"/>
<keyword evidence="2" id="KW-1185">Reference proteome</keyword>
<evidence type="ECO:0000313" key="1">
    <source>
        <dbReference type="EMBL" id="NHM03739.1"/>
    </source>
</evidence>
<organism evidence="1 2">
    <name type="scientific">Flavobacterium celericrescens</name>
    <dbReference type="NCBI Taxonomy" id="2709780"/>
    <lineage>
        <taxon>Bacteria</taxon>
        <taxon>Pseudomonadati</taxon>
        <taxon>Bacteroidota</taxon>
        <taxon>Flavobacteriia</taxon>
        <taxon>Flavobacteriales</taxon>
        <taxon>Flavobacteriaceae</taxon>
        <taxon>Flavobacterium</taxon>
    </lineage>
</organism>